<keyword evidence="3" id="KW-1185">Reference proteome</keyword>
<dbReference type="PRINTS" id="PR00412">
    <property type="entry name" value="EPOXHYDRLASE"/>
</dbReference>
<feature type="domain" description="AB hydrolase-1" evidence="1">
    <location>
        <begin position="31"/>
        <end position="279"/>
    </location>
</feature>
<reference evidence="2" key="1">
    <citation type="submission" date="2018-03" db="EMBL/GenBank/DDBJ databases">
        <authorList>
            <person name="Guldener U."/>
        </authorList>
    </citation>
    <scope>NUCLEOTIDE SEQUENCE</scope>
</reference>
<protein>
    <submittedName>
        <fullName evidence="2">Probable alpha/beta hydrolase</fullName>
    </submittedName>
</protein>
<dbReference type="PANTHER" id="PTHR43798">
    <property type="entry name" value="MONOACYLGLYCEROL LIPASE"/>
    <property type="match status" value="1"/>
</dbReference>
<evidence type="ECO:0000313" key="3">
    <source>
        <dbReference type="Proteomes" id="UP001187682"/>
    </source>
</evidence>
<gene>
    <name evidence="2" type="ORF">DNG_04295</name>
</gene>
<dbReference type="EMBL" id="ONZQ02000005">
    <property type="protein sequence ID" value="SPO01621.1"/>
    <property type="molecule type" value="Genomic_DNA"/>
</dbReference>
<dbReference type="Proteomes" id="UP001187682">
    <property type="component" value="Unassembled WGS sequence"/>
</dbReference>
<sequence>MAATQTIKVAHLGGISAGYRLSNDSIDPKKPTLVMINSMCTTSSLYDAQFSSKALLDAVNLLAIEPLGHGATSSTSEHFTYWDTAIMALQVMDALNVPKAFALGTSQGGWMVVRMALLAPDRILGLLPLGTSMDYESAASREKGCWDPKTQLAPFYEKWCSPVPTPDFVVDEVWRHMVASLGFSGTVSPETLSFWDQTLQAVYKGDEGRRKLRMALACLLERDGLLLRLRDIKCPVYWLQGPEDPVFGKTVAAEHIKLFTASPEATLTYVEGAGHYLNATSPKETEEAVLNMVKKYAP</sequence>
<name>A0AAE8SV10_9PEZI</name>
<evidence type="ECO:0000313" key="2">
    <source>
        <dbReference type="EMBL" id="SPO01621.1"/>
    </source>
</evidence>
<comment type="caution">
    <text evidence="2">The sequence shown here is derived from an EMBL/GenBank/DDBJ whole genome shotgun (WGS) entry which is preliminary data.</text>
</comment>
<dbReference type="InterPro" id="IPR000639">
    <property type="entry name" value="Epox_hydrolase-like"/>
</dbReference>
<dbReference type="Gene3D" id="3.40.50.1820">
    <property type="entry name" value="alpha/beta hydrolase"/>
    <property type="match status" value="1"/>
</dbReference>
<dbReference type="GO" id="GO:0046464">
    <property type="term" value="P:acylglycerol catabolic process"/>
    <property type="evidence" value="ECO:0007669"/>
    <property type="project" value="TreeGrafter"/>
</dbReference>
<keyword evidence="2" id="KW-0378">Hydrolase</keyword>
<dbReference type="AlphaFoldDB" id="A0AAE8SV10"/>
<dbReference type="GO" id="GO:0047372">
    <property type="term" value="F:monoacylglycerol lipase activity"/>
    <property type="evidence" value="ECO:0007669"/>
    <property type="project" value="TreeGrafter"/>
</dbReference>
<dbReference type="Pfam" id="PF00561">
    <property type="entry name" value="Abhydrolase_1"/>
    <property type="match status" value="1"/>
</dbReference>
<dbReference type="PANTHER" id="PTHR43798:SF33">
    <property type="entry name" value="HYDROLASE, PUTATIVE (AFU_ORTHOLOGUE AFUA_2G14860)-RELATED"/>
    <property type="match status" value="1"/>
</dbReference>
<dbReference type="InterPro" id="IPR029058">
    <property type="entry name" value="AB_hydrolase_fold"/>
</dbReference>
<accession>A0AAE8SV10</accession>
<proteinExistence type="predicted"/>
<dbReference type="GO" id="GO:0016020">
    <property type="term" value="C:membrane"/>
    <property type="evidence" value="ECO:0007669"/>
    <property type="project" value="TreeGrafter"/>
</dbReference>
<dbReference type="InterPro" id="IPR000073">
    <property type="entry name" value="AB_hydrolase_1"/>
</dbReference>
<evidence type="ECO:0000259" key="1">
    <source>
        <dbReference type="Pfam" id="PF00561"/>
    </source>
</evidence>
<dbReference type="InterPro" id="IPR050266">
    <property type="entry name" value="AB_hydrolase_sf"/>
</dbReference>
<dbReference type="SUPFAM" id="SSF53474">
    <property type="entry name" value="alpha/beta-Hydrolases"/>
    <property type="match status" value="1"/>
</dbReference>
<organism evidence="2 3">
    <name type="scientific">Cephalotrichum gorgonifer</name>
    <dbReference type="NCBI Taxonomy" id="2041049"/>
    <lineage>
        <taxon>Eukaryota</taxon>
        <taxon>Fungi</taxon>
        <taxon>Dikarya</taxon>
        <taxon>Ascomycota</taxon>
        <taxon>Pezizomycotina</taxon>
        <taxon>Sordariomycetes</taxon>
        <taxon>Hypocreomycetidae</taxon>
        <taxon>Microascales</taxon>
        <taxon>Microascaceae</taxon>
        <taxon>Cephalotrichum</taxon>
    </lineage>
</organism>